<sequence length="20" mass="2189">MPCANMSSHCFSTSSLRSWG</sequence>
<accession>A0A0A8YKV9</accession>
<evidence type="ECO:0000256" key="1">
    <source>
        <dbReference type="SAM" id="MobiDB-lite"/>
    </source>
</evidence>
<protein>
    <submittedName>
        <fullName evidence="2">Uncharacterized protein</fullName>
    </submittedName>
</protein>
<name>A0A0A8YKV9_ARUDO</name>
<dbReference type="EMBL" id="GBRH01270844">
    <property type="protein sequence ID" value="JAD27051.1"/>
    <property type="molecule type" value="Transcribed_RNA"/>
</dbReference>
<dbReference type="AlphaFoldDB" id="A0A0A8YKV9"/>
<feature type="region of interest" description="Disordered" evidence="1">
    <location>
        <begin position="1"/>
        <end position="20"/>
    </location>
</feature>
<proteinExistence type="predicted"/>
<reference evidence="2" key="1">
    <citation type="submission" date="2014-09" db="EMBL/GenBank/DDBJ databases">
        <authorList>
            <person name="Magalhaes I.L.F."/>
            <person name="Oliveira U."/>
            <person name="Santos F.R."/>
            <person name="Vidigal T.H.D.A."/>
            <person name="Brescovit A.D."/>
            <person name="Santos A.J."/>
        </authorList>
    </citation>
    <scope>NUCLEOTIDE SEQUENCE</scope>
    <source>
        <tissue evidence="2">Shoot tissue taken approximately 20 cm above the soil surface</tissue>
    </source>
</reference>
<reference evidence="2" key="2">
    <citation type="journal article" date="2015" name="Data Brief">
        <title>Shoot transcriptome of the giant reed, Arundo donax.</title>
        <authorList>
            <person name="Barrero R.A."/>
            <person name="Guerrero F.D."/>
            <person name="Moolhuijzen P."/>
            <person name="Goolsby J.A."/>
            <person name="Tidwell J."/>
            <person name="Bellgard S.E."/>
            <person name="Bellgard M.I."/>
        </authorList>
    </citation>
    <scope>NUCLEOTIDE SEQUENCE</scope>
    <source>
        <tissue evidence="2">Shoot tissue taken approximately 20 cm above the soil surface</tissue>
    </source>
</reference>
<evidence type="ECO:0000313" key="2">
    <source>
        <dbReference type="EMBL" id="JAD27051.1"/>
    </source>
</evidence>
<organism evidence="2">
    <name type="scientific">Arundo donax</name>
    <name type="common">Giant reed</name>
    <name type="synonym">Donax arundinaceus</name>
    <dbReference type="NCBI Taxonomy" id="35708"/>
    <lineage>
        <taxon>Eukaryota</taxon>
        <taxon>Viridiplantae</taxon>
        <taxon>Streptophyta</taxon>
        <taxon>Embryophyta</taxon>
        <taxon>Tracheophyta</taxon>
        <taxon>Spermatophyta</taxon>
        <taxon>Magnoliopsida</taxon>
        <taxon>Liliopsida</taxon>
        <taxon>Poales</taxon>
        <taxon>Poaceae</taxon>
        <taxon>PACMAD clade</taxon>
        <taxon>Arundinoideae</taxon>
        <taxon>Arundineae</taxon>
        <taxon>Arundo</taxon>
    </lineage>
</organism>